<evidence type="ECO:0000256" key="4">
    <source>
        <dbReference type="ARBA" id="ARBA00023157"/>
    </source>
</evidence>
<evidence type="ECO:0000256" key="5">
    <source>
        <dbReference type="SAM" id="Phobius"/>
    </source>
</evidence>
<feature type="signal peptide" evidence="6">
    <location>
        <begin position="1"/>
        <end position="20"/>
    </location>
</feature>
<keyword evidence="3" id="KW-0677">Repeat</keyword>
<keyword evidence="2 6" id="KW-0732">Signal</keyword>
<dbReference type="InterPro" id="IPR036179">
    <property type="entry name" value="Ig-like_dom_sf"/>
</dbReference>
<proteinExistence type="predicted"/>
<feature type="chain" id="PRO_5032731294" description="Ig-like domain-containing protein" evidence="6">
    <location>
        <begin position="21"/>
        <end position="669"/>
    </location>
</feature>
<keyword evidence="5" id="KW-0472">Membrane</keyword>
<dbReference type="EMBL" id="CAJNOC010001120">
    <property type="protein sequence ID" value="CAF0836865.1"/>
    <property type="molecule type" value="Genomic_DNA"/>
</dbReference>
<reference evidence="8" key="1">
    <citation type="submission" date="2021-02" db="EMBL/GenBank/DDBJ databases">
        <authorList>
            <person name="Nowell W R."/>
        </authorList>
    </citation>
    <scope>NUCLEOTIDE SEQUENCE</scope>
    <source>
        <strain evidence="8">Ploen Becks lab</strain>
    </source>
</reference>
<comment type="caution">
    <text evidence="8">The sequence shown here is derived from an EMBL/GenBank/DDBJ whole genome shotgun (WGS) entry which is preliminary data.</text>
</comment>
<dbReference type="Pfam" id="PF08205">
    <property type="entry name" value="C2-set_2"/>
    <property type="match status" value="1"/>
</dbReference>
<dbReference type="Proteomes" id="UP000663879">
    <property type="component" value="Unassembled WGS sequence"/>
</dbReference>
<evidence type="ECO:0000313" key="9">
    <source>
        <dbReference type="Proteomes" id="UP000663879"/>
    </source>
</evidence>
<dbReference type="AlphaFoldDB" id="A0A813V1F8"/>
<dbReference type="InterPro" id="IPR003591">
    <property type="entry name" value="Leu-rich_rpt_typical-subtyp"/>
</dbReference>
<dbReference type="SMART" id="SM00369">
    <property type="entry name" value="LRR_TYP"/>
    <property type="match status" value="5"/>
</dbReference>
<evidence type="ECO:0000256" key="2">
    <source>
        <dbReference type="ARBA" id="ARBA00022729"/>
    </source>
</evidence>
<accession>A0A813V1F8</accession>
<dbReference type="PROSITE" id="PS50835">
    <property type="entry name" value="IG_LIKE"/>
    <property type="match status" value="1"/>
</dbReference>
<evidence type="ECO:0000259" key="7">
    <source>
        <dbReference type="PROSITE" id="PS50835"/>
    </source>
</evidence>
<protein>
    <recommendedName>
        <fullName evidence="7">Ig-like domain-containing protein</fullName>
    </recommendedName>
</protein>
<dbReference type="SUPFAM" id="SSF52058">
    <property type="entry name" value="L domain-like"/>
    <property type="match status" value="1"/>
</dbReference>
<keyword evidence="9" id="KW-1185">Reference proteome</keyword>
<keyword evidence="5" id="KW-1133">Transmembrane helix</keyword>
<dbReference type="PROSITE" id="PS51450">
    <property type="entry name" value="LRR"/>
    <property type="match status" value="1"/>
</dbReference>
<sequence>MRFCILNFILLCLKFIIVHTAERCQSVDEQWSFDCSSRGVKWSNLIEFNDNERASIDLDLSSNDFYTEPQGHIIKNFSFNLFKQMNRRLNLSSNQFSQIEPYAFYYTHKIINDISRIILSESDLNILELTELDLSNNSFEIIPWNSIKNLPALTTLRLSLNPIKKLDLGDLDKNSQDYFRNLEHVYLNTSQIEYIDPSSFDLINNLKTLDISNNRIKFLDNFSNLKIRNFFIFNNPLECNCKLLWLRKFLQTNKQTFPYYGNIQHTCLVNTRSVDESYIVDSKTIFVNTTSLMVKNDPVDQILNKTRIERVPILDIDDRKFFCDIKLSSQIDNLSLPGQKDRKIQLECSVETYPEPEIKWLQGQKDLDRNLKISDNFQINEKRETGENLHKITSSLIITLDGSISQDSFSCRAFYKQEIKHNNKQLSRPIYSQKSVLFNIISDSIIQDINAYNQTFMLLNSTLSAYLASIQYNSLKDQPFIYFVIFSVLFIFCFLVILFVGVCLIRHKRAIRKEEKEYGYTGSDYSSINKRSTIYTGSNSLRADSSTIMPLKPDVIREHQDYTSIYGQFFRTPSKHSNYLNTLMISPESINLDDNESVYTNNNSIQMYHNPRIMQQSFDNNPVDASLYDDTRSTSHVSSKTFEENTEEYLEPKFDDLRKPQKYLKQSKI</sequence>
<dbReference type="PANTHER" id="PTHR24366">
    <property type="entry name" value="IG(IMMUNOGLOBULIN) AND LRR(LEUCINE RICH REPEAT) DOMAINS"/>
    <property type="match status" value="1"/>
</dbReference>
<dbReference type="InterPro" id="IPR001611">
    <property type="entry name" value="Leu-rich_rpt"/>
</dbReference>
<dbReference type="InterPro" id="IPR032675">
    <property type="entry name" value="LRR_dom_sf"/>
</dbReference>
<dbReference type="InterPro" id="IPR013162">
    <property type="entry name" value="CD80_C2-set"/>
</dbReference>
<evidence type="ECO:0000256" key="6">
    <source>
        <dbReference type="SAM" id="SignalP"/>
    </source>
</evidence>
<keyword evidence="5" id="KW-0812">Transmembrane</keyword>
<feature type="transmembrane region" description="Helical" evidence="5">
    <location>
        <begin position="480"/>
        <end position="505"/>
    </location>
</feature>
<dbReference type="SUPFAM" id="SSF48726">
    <property type="entry name" value="Immunoglobulin"/>
    <property type="match status" value="1"/>
</dbReference>
<evidence type="ECO:0000256" key="3">
    <source>
        <dbReference type="ARBA" id="ARBA00022737"/>
    </source>
</evidence>
<organism evidence="8 9">
    <name type="scientific">Brachionus calyciflorus</name>
    <dbReference type="NCBI Taxonomy" id="104777"/>
    <lineage>
        <taxon>Eukaryota</taxon>
        <taxon>Metazoa</taxon>
        <taxon>Spiralia</taxon>
        <taxon>Gnathifera</taxon>
        <taxon>Rotifera</taxon>
        <taxon>Eurotatoria</taxon>
        <taxon>Monogononta</taxon>
        <taxon>Pseudotrocha</taxon>
        <taxon>Ploima</taxon>
        <taxon>Brachionidae</taxon>
        <taxon>Brachionus</taxon>
    </lineage>
</organism>
<dbReference type="InterPro" id="IPR013783">
    <property type="entry name" value="Ig-like_fold"/>
</dbReference>
<evidence type="ECO:0000313" key="8">
    <source>
        <dbReference type="EMBL" id="CAF0836865.1"/>
    </source>
</evidence>
<dbReference type="OrthoDB" id="643377at2759"/>
<evidence type="ECO:0000256" key="1">
    <source>
        <dbReference type="ARBA" id="ARBA00022614"/>
    </source>
</evidence>
<gene>
    <name evidence="8" type="ORF">OXX778_LOCUS8244</name>
</gene>
<keyword evidence="4" id="KW-1015">Disulfide bond</keyword>
<name>A0A813V1F8_9BILA</name>
<dbReference type="Pfam" id="PF00560">
    <property type="entry name" value="LRR_1"/>
    <property type="match status" value="2"/>
</dbReference>
<dbReference type="PANTHER" id="PTHR24366:SF96">
    <property type="entry name" value="LEUCINE RICH REPEAT CONTAINING 53"/>
    <property type="match status" value="1"/>
</dbReference>
<feature type="domain" description="Ig-like" evidence="7">
    <location>
        <begin position="312"/>
        <end position="427"/>
    </location>
</feature>
<dbReference type="Gene3D" id="3.80.10.10">
    <property type="entry name" value="Ribonuclease Inhibitor"/>
    <property type="match status" value="2"/>
</dbReference>
<dbReference type="InterPro" id="IPR007110">
    <property type="entry name" value="Ig-like_dom"/>
</dbReference>
<dbReference type="Gene3D" id="2.60.40.10">
    <property type="entry name" value="Immunoglobulins"/>
    <property type="match status" value="1"/>
</dbReference>
<keyword evidence="1" id="KW-0433">Leucine-rich repeat</keyword>